<evidence type="ECO:0000259" key="2">
    <source>
        <dbReference type="Pfam" id="PF07859"/>
    </source>
</evidence>
<feature type="domain" description="Alpha/beta hydrolase fold-3" evidence="2">
    <location>
        <begin position="128"/>
        <end position="250"/>
    </location>
</feature>
<evidence type="ECO:0000313" key="4">
    <source>
        <dbReference type="Proteomes" id="UP000304951"/>
    </source>
</evidence>
<dbReference type="Proteomes" id="UP000304951">
    <property type="component" value="Unassembled WGS sequence"/>
</dbReference>
<sequence length="409" mass="45959">TSSALLEVASTESVVVGASLRTTIPDLKNIVHFYTPDGSKRGRRRWLETLMTTFNNVSEHPQSHIWTLLSARFGSRLPARMAELLSTTKLHAFDRQDTTYTSFDGLKIGITVFVPKNVDKGSTLPVLVRWHGGALINGGRDYEPWFPRWIIELTALHKAIIVCPDYRLLPESPGLDILSDLHTFYTWLHTSLSSFLTSSFSDSHPTPDLSNILITGESAGGYMAIQSSLLGETKGIKAVIAHYPMIDLQDAWYSIPSHKEIFNQPPPSYPPGWLDAQLKVARTAAPVTSRIPKEEDLDLFVALLQQGRYTEILGADSSLFPLENLKKVKEEGKPLMPMWIFHGDEDSIIPIQGTWKFMEEVKSVFGENGARKVESRVVVGKEHGFDNDEVGLEVDWVIEAQEWLKEYWP</sequence>
<dbReference type="InterPro" id="IPR013094">
    <property type="entry name" value="AB_hydrolase_3"/>
</dbReference>
<dbReference type="EMBL" id="QZAF01000090">
    <property type="protein sequence ID" value="THV73475.1"/>
    <property type="molecule type" value="Genomic_DNA"/>
</dbReference>
<dbReference type="InterPro" id="IPR029058">
    <property type="entry name" value="AB_hydrolase_fold"/>
</dbReference>
<dbReference type="GO" id="GO:0016787">
    <property type="term" value="F:hydrolase activity"/>
    <property type="evidence" value="ECO:0007669"/>
    <property type="project" value="UniProtKB-KW"/>
</dbReference>
<dbReference type="InterPro" id="IPR050300">
    <property type="entry name" value="GDXG_lipolytic_enzyme"/>
</dbReference>
<reference evidence="3 4" key="1">
    <citation type="submission" date="2018-10" db="EMBL/GenBank/DDBJ databases">
        <title>Fifty Aureobasidium pullulans genomes reveal a recombining polyextremotolerant generalist.</title>
        <authorList>
            <person name="Gostincar C."/>
            <person name="Turk M."/>
            <person name="Zajc J."/>
            <person name="Gunde-Cimerman N."/>
        </authorList>
    </citation>
    <scope>NUCLEOTIDE SEQUENCE [LARGE SCALE GENOMIC DNA]</scope>
    <source>
        <strain evidence="3 4">EXF-11900</strain>
    </source>
</reference>
<organism evidence="3 4">
    <name type="scientific">Aureobasidium pullulans</name>
    <name type="common">Black yeast</name>
    <name type="synonym">Pullularia pullulans</name>
    <dbReference type="NCBI Taxonomy" id="5580"/>
    <lineage>
        <taxon>Eukaryota</taxon>
        <taxon>Fungi</taxon>
        <taxon>Dikarya</taxon>
        <taxon>Ascomycota</taxon>
        <taxon>Pezizomycotina</taxon>
        <taxon>Dothideomycetes</taxon>
        <taxon>Dothideomycetidae</taxon>
        <taxon>Dothideales</taxon>
        <taxon>Saccotheciaceae</taxon>
        <taxon>Aureobasidium</taxon>
    </lineage>
</organism>
<gene>
    <name evidence="3" type="ORF">D6D28_03241</name>
</gene>
<keyword evidence="1 3" id="KW-0378">Hydrolase</keyword>
<dbReference type="Pfam" id="PF07859">
    <property type="entry name" value="Abhydrolase_3"/>
    <property type="match status" value="1"/>
</dbReference>
<protein>
    <submittedName>
        <fullName evidence="3">Alpha/beta-hydrolase</fullName>
    </submittedName>
</protein>
<dbReference type="SUPFAM" id="SSF53474">
    <property type="entry name" value="alpha/beta-Hydrolases"/>
    <property type="match status" value="1"/>
</dbReference>
<comment type="caution">
    <text evidence="3">The sequence shown here is derived from an EMBL/GenBank/DDBJ whole genome shotgun (WGS) entry which is preliminary data.</text>
</comment>
<evidence type="ECO:0000313" key="3">
    <source>
        <dbReference type="EMBL" id="THV73475.1"/>
    </source>
</evidence>
<accession>A0A4S8SRN8</accession>
<dbReference type="Gene3D" id="3.40.50.1820">
    <property type="entry name" value="alpha/beta hydrolase"/>
    <property type="match status" value="1"/>
</dbReference>
<dbReference type="PANTHER" id="PTHR48081">
    <property type="entry name" value="AB HYDROLASE SUPERFAMILY PROTEIN C4A8.06C"/>
    <property type="match status" value="1"/>
</dbReference>
<dbReference type="PANTHER" id="PTHR48081:SF3">
    <property type="entry name" value="ALPHA_BETA HYDROLASE FOLD-3 DOMAIN-CONTAINING PROTEIN"/>
    <property type="match status" value="1"/>
</dbReference>
<evidence type="ECO:0000256" key="1">
    <source>
        <dbReference type="ARBA" id="ARBA00022801"/>
    </source>
</evidence>
<feature type="non-terminal residue" evidence="3">
    <location>
        <position position="1"/>
    </location>
</feature>
<name>A0A4S8SRN8_AURPU</name>
<proteinExistence type="predicted"/>
<dbReference type="AlphaFoldDB" id="A0A4S8SRN8"/>